<name>A0ABU9VEW4_9BACI</name>
<sequence length="323" mass="37724">MKLTDDEAKSFGVATNHERMINGEHRFRLNHVDGSSYCRTEATDAGWQNSHYHKGVTEWYVVQSGWIAYAEQTSSKESHLTILEEGEGITVRPMVPHNIFMSENSVIHTVKATKEKHKNDWFASPELDAYTSQFTSEDLFNKRMMKSLRSTRLSLREFYYSDWKSIHDYAKRPEVSRYQVWEPQSETDSQHFLAERMVTSLQEPRFQFAYAIIQRETNTLIGSVELTIRDVKHQAAELSYILHPDYWGKGYATEAAGLMLSFGFYKMNLHRIYAKCDPRNKGSERVMQKIGMVWEGRLREDLLLSEGWRDSLIYSILARDYNS</sequence>
<dbReference type="SUPFAM" id="SSF51182">
    <property type="entry name" value="RmlC-like cupins"/>
    <property type="match status" value="1"/>
</dbReference>
<evidence type="ECO:0000313" key="6">
    <source>
        <dbReference type="Proteomes" id="UP001418796"/>
    </source>
</evidence>
<dbReference type="InterPro" id="IPR000182">
    <property type="entry name" value="GNAT_dom"/>
</dbReference>
<dbReference type="InterPro" id="IPR016181">
    <property type="entry name" value="Acyl_CoA_acyltransferase"/>
</dbReference>
<dbReference type="EMBL" id="JBCITK010000001">
    <property type="protein sequence ID" value="MEN0642443.1"/>
    <property type="molecule type" value="Genomic_DNA"/>
</dbReference>
<dbReference type="PANTHER" id="PTHR43792">
    <property type="entry name" value="GNAT FAMILY, PUTATIVE (AFU_ORTHOLOGUE AFUA_3G00765)-RELATED-RELATED"/>
    <property type="match status" value="1"/>
</dbReference>
<reference evidence="5 6" key="1">
    <citation type="submission" date="2024-03" db="EMBL/GenBank/DDBJ databases">
        <title>Bacilli Hybrid Assemblies.</title>
        <authorList>
            <person name="Kovac J."/>
        </authorList>
    </citation>
    <scope>NUCLEOTIDE SEQUENCE [LARGE SCALE GENOMIC DNA]</scope>
    <source>
        <strain evidence="5 6">FSL R7-0666</strain>
    </source>
</reference>
<dbReference type="InterPro" id="IPR051531">
    <property type="entry name" value="N-acetyltransferase"/>
</dbReference>
<dbReference type="CDD" id="cd04301">
    <property type="entry name" value="NAT_SF"/>
    <property type="match status" value="1"/>
</dbReference>
<keyword evidence="6" id="KW-1185">Reference proteome</keyword>
<dbReference type="Gene3D" id="3.40.630.30">
    <property type="match status" value="1"/>
</dbReference>
<evidence type="ECO:0000313" key="5">
    <source>
        <dbReference type="EMBL" id="MEN0642443.1"/>
    </source>
</evidence>
<dbReference type="InterPro" id="IPR011051">
    <property type="entry name" value="RmlC_Cupin_sf"/>
</dbReference>
<organism evidence="5 6">
    <name type="scientific">Alkalicoccobacillus gibsonii</name>
    <dbReference type="NCBI Taxonomy" id="79881"/>
    <lineage>
        <taxon>Bacteria</taxon>
        <taxon>Bacillati</taxon>
        <taxon>Bacillota</taxon>
        <taxon>Bacilli</taxon>
        <taxon>Bacillales</taxon>
        <taxon>Bacillaceae</taxon>
        <taxon>Alkalicoccobacillus</taxon>
    </lineage>
</organism>
<gene>
    <name evidence="5" type="ORF">MKY91_04600</name>
</gene>
<dbReference type="PANTHER" id="PTHR43792:SF8">
    <property type="entry name" value="[RIBOSOMAL PROTEIN US5]-ALANINE N-ACETYLTRANSFERASE"/>
    <property type="match status" value="1"/>
</dbReference>
<evidence type="ECO:0000256" key="2">
    <source>
        <dbReference type="ARBA" id="ARBA00023315"/>
    </source>
</evidence>
<feature type="domain" description="N-acetyltransferase" evidence="4">
    <location>
        <begin position="153"/>
        <end position="319"/>
    </location>
</feature>
<keyword evidence="1 5" id="KW-0808">Transferase</keyword>
<comment type="similarity">
    <text evidence="3">Belongs to the acetyltransferase family. RimJ subfamily.</text>
</comment>
<dbReference type="Pfam" id="PF13302">
    <property type="entry name" value="Acetyltransf_3"/>
    <property type="match status" value="1"/>
</dbReference>
<comment type="caution">
    <text evidence="5">The sequence shown here is derived from an EMBL/GenBank/DDBJ whole genome shotgun (WGS) entry which is preliminary data.</text>
</comment>
<evidence type="ECO:0000256" key="3">
    <source>
        <dbReference type="ARBA" id="ARBA00038502"/>
    </source>
</evidence>
<keyword evidence="2" id="KW-0012">Acyltransferase</keyword>
<evidence type="ECO:0000259" key="4">
    <source>
        <dbReference type="PROSITE" id="PS51186"/>
    </source>
</evidence>
<dbReference type="GO" id="GO:0016740">
    <property type="term" value="F:transferase activity"/>
    <property type="evidence" value="ECO:0007669"/>
    <property type="project" value="UniProtKB-KW"/>
</dbReference>
<dbReference type="SUPFAM" id="SSF55729">
    <property type="entry name" value="Acyl-CoA N-acyltransferases (Nat)"/>
    <property type="match status" value="1"/>
</dbReference>
<protein>
    <submittedName>
        <fullName evidence="5">GNAT family protein</fullName>
        <ecNumber evidence="5">2.-.-.-</ecNumber>
    </submittedName>
</protein>
<dbReference type="EC" id="2.-.-.-" evidence="5"/>
<dbReference type="RefSeq" id="WP_343129566.1">
    <property type="nucleotide sequence ID" value="NZ_JBCITK010000001.1"/>
</dbReference>
<evidence type="ECO:0000256" key="1">
    <source>
        <dbReference type="ARBA" id="ARBA00022679"/>
    </source>
</evidence>
<accession>A0ABU9VEW4</accession>
<dbReference type="PROSITE" id="PS51186">
    <property type="entry name" value="GNAT"/>
    <property type="match status" value="1"/>
</dbReference>
<dbReference type="CDD" id="cd02208">
    <property type="entry name" value="cupin_RmlC-like"/>
    <property type="match status" value="1"/>
</dbReference>
<proteinExistence type="inferred from homology"/>
<dbReference type="Proteomes" id="UP001418796">
    <property type="component" value="Unassembled WGS sequence"/>
</dbReference>